<keyword evidence="7 13" id="KW-0963">Cytoplasm</keyword>
<evidence type="ECO:0000256" key="13">
    <source>
        <dbReference type="HAMAP-Rule" id="MF_00493"/>
    </source>
</evidence>
<dbReference type="GO" id="GO:0006094">
    <property type="term" value="P:gluconeogenesis"/>
    <property type="evidence" value="ECO:0007669"/>
    <property type="project" value="InterPro"/>
</dbReference>
<keyword evidence="10" id="KW-0413">Isomerase</keyword>
<dbReference type="Gene3D" id="3.40.50.10490">
    <property type="entry name" value="Glucose-6-phosphate isomerase like protein, domain 1"/>
    <property type="match status" value="3"/>
</dbReference>
<dbReference type="SUPFAM" id="SSF53697">
    <property type="entry name" value="SIS domain"/>
    <property type="match status" value="1"/>
</dbReference>
<dbReference type="UniPathway" id="UPA00115">
    <property type="reaction ID" value="UER00414"/>
</dbReference>
<dbReference type="Gene3D" id="3.40.1400.10">
    <property type="entry name" value="Sugar-phosphate isomerase, RpiB/LacA/LacB"/>
    <property type="match status" value="1"/>
</dbReference>
<keyword evidence="8 13" id="KW-0808">Transferase</keyword>
<dbReference type="GO" id="GO:0006098">
    <property type="term" value="P:pentose-phosphate shunt"/>
    <property type="evidence" value="ECO:0007669"/>
    <property type="project" value="UniProtKB-UniRule"/>
</dbReference>
<evidence type="ECO:0000256" key="9">
    <source>
        <dbReference type="ARBA" id="ARBA00023126"/>
    </source>
</evidence>
<keyword evidence="9 13" id="KW-0570">Pentose shunt</keyword>
<dbReference type="InterPro" id="IPR003500">
    <property type="entry name" value="RpiB_LacA_LacB"/>
</dbReference>
<dbReference type="InterPro" id="IPR013785">
    <property type="entry name" value="Aldolase_TIM"/>
</dbReference>
<dbReference type="PANTHER" id="PTHR10683">
    <property type="entry name" value="TRANSALDOLASE"/>
    <property type="match status" value="1"/>
</dbReference>
<dbReference type="Gene3D" id="3.20.20.70">
    <property type="entry name" value="Aldolase class I"/>
    <property type="match status" value="1"/>
</dbReference>
<comment type="similarity">
    <text evidence="4 13">Belongs to the transaldolase family. Type 2 subfamily.</text>
</comment>
<proteinExistence type="inferred from homology"/>
<dbReference type="GO" id="GO:0006096">
    <property type="term" value="P:glycolytic process"/>
    <property type="evidence" value="ECO:0007669"/>
    <property type="project" value="InterPro"/>
</dbReference>
<evidence type="ECO:0000256" key="2">
    <source>
        <dbReference type="ARBA" id="ARBA00004496"/>
    </source>
</evidence>
<keyword evidence="15" id="KW-1185">Reference proteome</keyword>
<dbReference type="NCBIfam" id="TIGR00689">
    <property type="entry name" value="rpiB_lacA_lacB"/>
    <property type="match status" value="1"/>
</dbReference>
<comment type="catalytic activity">
    <reaction evidence="12 13">
        <text>D-sedoheptulose 7-phosphate + D-glyceraldehyde 3-phosphate = D-erythrose 4-phosphate + beta-D-fructose 6-phosphate</text>
        <dbReference type="Rhea" id="RHEA:17053"/>
        <dbReference type="ChEBI" id="CHEBI:16897"/>
        <dbReference type="ChEBI" id="CHEBI:57483"/>
        <dbReference type="ChEBI" id="CHEBI:57634"/>
        <dbReference type="ChEBI" id="CHEBI:59776"/>
        <dbReference type="EC" id="2.2.1.2"/>
    </reaction>
</comment>
<dbReference type="InterPro" id="IPR018225">
    <property type="entry name" value="Transaldolase_AS"/>
</dbReference>
<evidence type="ECO:0000256" key="3">
    <source>
        <dbReference type="ARBA" id="ARBA00004857"/>
    </source>
</evidence>
<dbReference type="NCBIfam" id="TIGR00876">
    <property type="entry name" value="tal_mycobact"/>
    <property type="match status" value="1"/>
</dbReference>
<comment type="similarity">
    <text evidence="5">Belongs to the LacAB/RpiB family.</text>
</comment>
<dbReference type="Proteomes" id="UP000242219">
    <property type="component" value="Unassembled WGS sequence"/>
</dbReference>
<comment type="subcellular location">
    <subcellularLocation>
        <location evidence="2 13">Cytoplasm</location>
    </subcellularLocation>
</comment>
<dbReference type="GO" id="GO:0097367">
    <property type="term" value="F:carbohydrate derivative binding"/>
    <property type="evidence" value="ECO:0007669"/>
    <property type="project" value="InterPro"/>
</dbReference>
<dbReference type="Pfam" id="PF00923">
    <property type="entry name" value="TAL_FSA"/>
    <property type="match status" value="1"/>
</dbReference>
<evidence type="ECO:0000256" key="10">
    <source>
        <dbReference type="ARBA" id="ARBA00023235"/>
    </source>
</evidence>
<dbReference type="RefSeq" id="WP_080324844.1">
    <property type="nucleotide sequence ID" value="NZ_MJUW02000049.1"/>
</dbReference>
<dbReference type="PROSITE" id="PS51463">
    <property type="entry name" value="P_GLUCOSE_ISOMERASE_3"/>
    <property type="match status" value="1"/>
</dbReference>
<dbReference type="NCBIfam" id="NF004051">
    <property type="entry name" value="PRK05571.1"/>
    <property type="match status" value="1"/>
</dbReference>
<dbReference type="InterPro" id="IPR004785">
    <property type="entry name" value="RpiB"/>
</dbReference>
<dbReference type="CDD" id="cd00955">
    <property type="entry name" value="Transaldolase_like"/>
    <property type="match status" value="1"/>
</dbReference>
<evidence type="ECO:0000313" key="15">
    <source>
        <dbReference type="Proteomes" id="UP000242219"/>
    </source>
</evidence>
<reference evidence="14 15" key="1">
    <citation type="journal article" date="2016" name="Genome Announc.">
        <title>Draft Genome Sequence of the Anaerobic Ammonium-Oxidizing Bacterium 'Candidatus Brocadia sp. 40'.</title>
        <authorList>
            <person name="Ali M."/>
            <person name="Haroon M.F."/>
            <person name="Narita Y."/>
            <person name="Zhang L."/>
            <person name="Rangel Shaw D."/>
            <person name="Okabe S."/>
            <person name="Saikaly P.E."/>
        </authorList>
    </citation>
    <scope>NUCLEOTIDE SEQUENCE [LARGE SCALE GENOMIC DNA]</scope>
    <source>
        <strain evidence="14 15">40</strain>
    </source>
</reference>
<dbReference type="GO" id="GO:0004801">
    <property type="term" value="F:transaldolase activity"/>
    <property type="evidence" value="ECO:0007669"/>
    <property type="project" value="UniProtKB-UniRule"/>
</dbReference>
<dbReference type="NCBIfam" id="NF002881">
    <property type="entry name" value="PRK03343.1"/>
    <property type="match status" value="1"/>
</dbReference>
<dbReference type="SUPFAM" id="SSF89623">
    <property type="entry name" value="Ribose/Galactose isomerase RpiB/AlsB"/>
    <property type="match status" value="1"/>
</dbReference>
<accession>A0A1V6M1G7</accession>
<comment type="caution">
    <text evidence="14">The sequence shown here is derived from an EMBL/GenBank/DDBJ whole genome shotgun (WGS) entry which is preliminary data.</text>
</comment>
<comment type="pathway">
    <text evidence="3 13">Carbohydrate degradation; pentose phosphate pathway; D-glyceraldehyde 3-phosphate and beta-D-fructose 6-phosphate from D-ribose 5-phosphate and D-xylulose 5-phosphate (non-oxidative stage): step 2/3.</text>
</comment>
<dbReference type="NCBIfam" id="NF007080">
    <property type="entry name" value="PRK09533.1"/>
    <property type="match status" value="1"/>
</dbReference>
<dbReference type="GO" id="GO:0005737">
    <property type="term" value="C:cytoplasm"/>
    <property type="evidence" value="ECO:0007669"/>
    <property type="project" value="UniProtKB-SubCell"/>
</dbReference>
<comment type="function">
    <text evidence="1 13">Transaldolase is important for the balance of metabolites in the pentose-phosphate pathway.</text>
</comment>
<dbReference type="GO" id="GO:0004347">
    <property type="term" value="F:glucose-6-phosphate isomerase activity"/>
    <property type="evidence" value="ECO:0007669"/>
    <property type="project" value="InterPro"/>
</dbReference>
<feature type="active site" description="Schiff-base intermediate with substrate" evidence="13">
    <location>
        <position position="283"/>
    </location>
</feature>
<dbReference type="InterPro" id="IPR001585">
    <property type="entry name" value="TAL/FSA"/>
</dbReference>
<dbReference type="NCBIfam" id="TIGR01120">
    <property type="entry name" value="rpiB"/>
    <property type="match status" value="1"/>
</dbReference>
<evidence type="ECO:0000313" key="14">
    <source>
        <dbReference type="EMBL" id="OQD46220.1"/>
    </source>
</evidence>
<gene>
    <name evidence="13" type="primary">tal</name>
    <name evidence="14" type="ORF">BIY37_04405</name>
</gene>
<dbReference type="Pfam" id="PF00342">
    <property type="entry name" value="PGI"/>
    <property type="match status" value="1"/>
</dbReference>
<keyword evidence="11 13" id="KW-0704">Schiff base</keyword>
<evidence type="ECO:0000256" key="11">
    <source>
        <dbReference type="ARBA" id="ARBA00023270"/>
    </source>
</evidence>
<dbReference type="EMBL" id="MJUW02000049">
    <property type="protein sequence ID" value="OQD46220.1"/>
    <property type="molecule type" value="Genomic_DNA"/>
</dbReference>
<protein>
    <recommendedName>
        <fullName evidence="6 13">Transaldolase</fullName>
        <ecNumber evidence="6 13">2.2.1.2</ecNumber>
    </recommendedName>
</protein>
<dbReference type="HAMAP" id="MF_00493">
    <property type="entry name" value="Transaldolase_2"/>
    <property type="match status" value="1"/>
</dbReference>
<evidence type="ECO:0000256" key="4">
    <source>
        <dbReference type="ARBA" id="ARBA00008426"/>
    </source>
</evidence>
<dbReference type="AlphaFoldDB" id="A0A1V6M1G7"/>
<evidence type="ECO:0000256" key="8">
    <source>
        <dbReference type="ARBA" id="ARBA00022679"/>
    </source>
</evidence>
<dbReference type="InterPro" id="IPR046348">
    <property type="entry name" value="SIS_dom_sf"/>
</dbReference>
<organism evidence="14 15">
    <name type="scientific">Candidatus Brocadia sapporoensis</name>
    <dbReference type="NCBI Taxonomy" id="392547"/>
    <lineage>
        <taxon>Bacteria</taxon>
        <taxon>Pseudomonadati</taxon>
        <taxon>Planctomycetota</taxon>
        <taxon>Candidatus Brocadiia</taxon>
        <taxon>Candidatus Brocadiales</taxon>
        <taxon>Candidatus Brocadiaceae</taxon>
        <taxon>Candidatus Brocadia</taxon>
    </lineage>
</organism>
<dbReference type="InterPro" id="IPR001672">
    <property type="entry name" value="G6P_Isomerase"/>
</dbReference>
<dbReference type="PANTHER" id="PTHR10683:SF31">
    <property type="entry name" value="TRANSALDOLASE"/>
    <property type="match status" value="1"/>
</dbReference>
<evidence type="ECO:0000256" key="5">
    <source>
        <dbReference type="ARBA" id="ARBA00008754"/>
    </source>
</evidence>
<dbReference type="InterPro" id="IPR036569">
    <property type="entry name" value="RpiB_LacA_LacB_sf"/>
</dbReference>
<dbReference type="Pfam" id="PF02502">
    <property type="entry name" value="LacAB_rpiB"/>
    <property type="match status" value="1"/>
</dbReference>
<evidence type="ECO:0000256" key="12">
    <source>
        <dbReference type="ARBA" id="ARBA00048810"/>
    </source>
</evidence>
<dbReference type="InterPro" id="IPR004732">
    <property type="entry name" value="Transaldolase_2"/>
</dbReference>
<name>A0A1V6M1G7_9BACT</name>
<dbReference type="SUPFAM" id="SSF51569">
    <property type="entry name" value="Aldolase"/>
    <property type="match status" value="1"/>
</dbReference>
<dbReference type="EC" id="2.2.1.2" evidence="6 13"/>
<evidence type="ECO:0000256" key="6">
    <source>
        <dbReference type="ARBA" id="ARBA00013151"/>
    </source>
</evidence>
<evidence type="ECO:0000256" key="7">
    <source>
        <dbReference type="ARBA" id="ARBA00022490"/>
    </source>
</evidence>
<evidence type="ECO:0000256" key="1">
    <source>
        <dbReference type="ARBA" id="ARBA00003518"/>
    </source>
</evidence>
<sequence>MRIVVGSDHAGFDLKEEVKAFLTRENHEVLDVGTHSKDPVDYPDYAEAIGKALRENRAERGILLCGSGVGASMAANRIHGVRAGLCHDTYSAHQGVEHDNMNVLVLGGRVVGIELARELIHAFVHASFTGEGRHLRRLAKMTALENRLRSLQVFGQSVWLDYIRRSLITSGELRRLIDDDGLRGVTSNPAIFEKAIAGSADYRNVFETPEARTMDAKTLYEKIVVRDIQDAADALRPVYDETSKRDGYVSLEVSPFLAHDTAGTIDEARRLWQTVGHDNLMIKIPATARGIPAIHQLISEGINVNVTLLFSREVYEQVVEAYIAGLEKFATRGGNLKRVASVASFFISRIDTAIDTLIAARLQAAMTPKEENLLRSLTGKVAIANARLTYQRYLELFSGPRWQTLSSRGAQTQRLLWASTSAKNPNYRDVIYVEELIGPDTVNTIPLATFEAFRDHGRPRASLTEDIESAYDTMEALAEAGVSLKKVADTLLAEGVQLFSDAFGKLLTAVKKQSREAGTGKINRMTYQLPEPMAVAVKDTLAEWSAQEKVRRLWGRDASLWTGKDEARWLGWLGIANDQLAHIQRLTRIAEIARNTGFSHVLLLGMGGSSLCSEVMKQIFGTISGFPELYVLDSTDPAQVKAYEEKVDLKNTLFIVSSKSGSTLETNIFKQYFFDRVAQIVGLKEAGKRFIAITDPGSRMQQVAESDGFRHVFFGWPNIGGRYSALSDFGLVPAAIMGVDVVKFLDRTEEMVYACMPSVPIEENPGVMLGAILGVAAGKFGRDKATIITSPGIYDLGAWLEQMLAGSTGKAGKGLIPVDREIPGKPDVYGNDRLFVYLRLGLAPDAAQDELIEALERAGHPVIRIAIDDPYDLGEEFFRWEIATAVTGSIIGINPFDQPDVEASKIATRKLASEYEKDGTLPPETPIFTGEGINLYTDERNTDSLRTVMKGNRTLAGYLRAHLSRFNTSDYFALLAYLEMNKAHEQQLQAIRKDVRDAGRIATCMGFGPRFLHSTGQAFKGGPNTGVFLQITCDDAVDVPVPGQKYTFGVIKAAQARSDFQALLERSRRALRVHLGSDVSAGLATLQKAITAALIP</sequence>
<dbReference type="PROSITE" id="PS01054">
    <property type="entry name" value="TRANSALDOLASE_1"/>
    <property type="match status" value="1"/>
</dbReference>